<feature type="transmembrane region" description="Helical" evidence="6">
    <location>
        <begin position="196"/>
        <end position="214"/>
    </location>
</feature>
<keyword evidence="4 6" id="KW-1133">Transmembrane helix</keyword>
<evidence type="ECO:0000313" key="8">
    <source>
        <dbReference type="EMBL" id="GHB24056.1"/>
    </source>
</evidence>
<evidence type="ECO:0000256" key="2">
    <source>
        <dbReference type="ARBA" id="ARBA00022448"/>
    </source>
</evidence>
<dbReference type="PANTHER" id="PTHR42718:SF9">
    <property type="entry name" value="MAJOR FACILITATOR SUPERFAMILY MULTIDRUG TRANSPORTER MFSC"/>
    <property type="match status" value="1"/>
</dbReference>
<dbReference type="InterPro" id="IPR020846">
    <property type="entry name" value="MFS_dom"/>
</dbReference>
<dbReference type="Proteomes" id="UP000637980">
    <property type="component" value="Unassembled WGS sequence"/>
</dbReference>
<evidence type="ECO:0000256" key="3">
    <source>
        <dbReference type="ARBA" id="ARBA00022692"/>
    </source>
</evidence>
<name>A0ABQ3E9Y4_9HYPH</name>
<feature type="transmembrane region" description="Helical" evidence="6">
    <location>
        <begin position="226"/>
        <end position="245"/>
    </location>
</feature>
<protein>
    <submittedName>
        <fullName evidence="8">MFS transporter</fullName>
    </submittedName>
</protein>
<dbReference type="PROSITE" id="PS50850">
    <property type="entry name" value="MFS"/>
    <property type="match status" value="1"/>
</dbReference>
<evidence type="ECO:0000256" key="5">
    <source>
        <dbReference type="ARBA" id="ARBA00023136"/>
    </source>
</evidence>
<comment type="subcellular location">
    <subcellularLocation>
        <location evidence="1">Membrane</location>
        <topology evidence="1">Multi-pass membrane protein</topology>
    </subcellularLocation>
</comment>
<evidence type="ECO:0000313" key="9">
    <source>
        <dbReference type="Proteomes" id="UP000637980"/>
    </source>
</evidence>
<feature type="transmembrane region" description="Helical" evidence="6">
    <location>
        <begin position="125"/>
        <end position="144"/>
    </location>
</feature>
<feature type="transmembrane region" description="Helical" evidence="6">
    <location>
        <begin position="420"/>
        <end position="440"/>
    </location>
</feature>
<comment type="caution">
    <text evidence="8">The sequence shown here is derived from an EMBL/GenBank/DDBJ whole genome shotgun (WGS) entry which is preliminary data.</text>
</comment>
<dbReference type="Gene3D" id="1.20.1720.10">
    <property type="entry name" value="Multidrug resistance protein D"/>
    <property type="match status" value="1"/>
</dbReference>
<feature type="transmembrane region" description="Helical" evidence="6">
    <location>
        <begin position="392"/>
        <end position="414"/>
    </location>
</feature>
<feature type="transmembrane region" description="Helical" evidence="6">
    <location>
        <begin position="93"/>
        <end position="113"/>
    </location>
</feature>
<keyword evidence="3 6" id="KW-0812">Transmembrane</keyword>
<dbReference type="InterPro" id="IPR036259">
    <property type="entry name" value="MFS_trans_sf"/>
</dbReference>
<feature type="transmembrane region" description="Helical" evidence="6">
    <location>
        <begin position="353"/>
        <end position="371"/>
    </location>
</feature>
<reference evidence="9" key="1">
    <citation type="journal article" date="2019" name="Int. J. Syst. Evol. Microbiol.">
        <title>The Global Catalogue of Microorganisms (GCM) 10K type strain sequencing project: providing services to taxonomists for standard genome sequencing and annotation.</title>
        <authorList>
            <consortium name="The Broad Institute Genomics Platform"/>
            <consortium name="The Broad Institute Genome Sequencing Center for Infectious Disease"/>
            <person name="Wu L."/>
            <person name="Ma J."/>
        </authorList>
    </citation>
    <scope>NUCLEOTIDE SEQUENCE [LARGE SCALE GENOMIC DNA]</scope>
    <source>
        <strain evidence="9">KCTC 12861</strain>
    </source>
</reference>
<evidence type="ECO:0000256" key="4">
    <source>
        <dbReference type="ARBA" id="ARBA00022989"/>
    </source>
</evidence>
<sequence length="453" mass="48802">MFLAALSFILGLALLDETVVSLALPTITEEFGMTLTQSHWVVNSYLLMFAALVAFGGKLADWVNINYLIILGMSIFGLASLACGFATNGSFLIAARVVQGVGAAIMFPLPVVAISRIFPPEGRGFALGIYGSAATVFMSLGPLVSGYLTSYFSWHWIFWINPPFVVIVCLVIAFAPLRGPVAYGQDENISKDSFDWLGVTFLLVGLFFFVLAIMQAPDWGWTSRKVVLSFVIGLGGLAIFIWNELRRRAPLIEVSLFEAPSFTSAAFVVFQAQYVKIVMFIFGALYFQQTLGFAPFIAGLALMAAVTMNVMTAGLGGLCTDRFGVRVPNMLGLLTMSGSLLWITALISADNYWLLFPALLAFGASLPLLFLPAMKSALDSVETSKKGQASGVMITSQMLGGTVGMSISSSIFIFTMSYEFVFGSAAVISLICCLCSYLYFGTGEVVEETEGQG</sequence>
<dbReference type="SUPFAM" id="SSF103473">
    <property type="entry name" value="MFS general substrate transporter"/>
    <property type="match status" value="1"/>
</dbReference>
<feature type="transmembrane region" description="Helical" evidence="6">
    <location>
        <begin position="293"/>
        <end position="318"/>
    </location>
</feature>
<feature type="transmembrane region" description="Helical" evidence="6">
    <location>
        <begin position="156"/>
        <end position="175"/>
    </location>
</feature>
<feature type="transmembrane region" description="Helical" evidence="6">
    <location>
        <begin position="67"/>
        <end position="87"/>
    </location>
</feature>
<organism evidence="8 9">
    <name type="scientific">Pseudovibrio japonicus</name>
    <dbReference type="NCBI Taxonomy" id="366534"/>
    <lineage>
        <taxon>Bacteria</taxon>
        <taxon>Pseudomonadati</taxon>
        <taxon>Pseudomonadota</taxon>
        <taxon>Alphaproteobacteria</taxon>
        <taxon>Hyphomicrobiales</taxon>
        <taxon>Stappiaceae</taxon>
        <taxon>Pseudovibrio</taxon>
    </lineage>
</organism>
<feature type="transmembrane region" description="Helical" evidence="6">
    <location>
        <begin position="265"/>
        <end position="287"/>
    </location>
</feature>
<dbReference type="InterPro" id="IPR011701">
    <property type="entry name" value="MFS"/>
</dbReference>
<dbReference type="Gene3D" id="1.20.1250.20">
    <property type="entry name" value="MFS general substrate transporter like domains"/>
    <property type="match status" value="1"/>
</dbReference>
<gene>
    <name evidence="8" type="ORF">GCM10007094_10060</name>
</gene>
<dbReference type="Pfam" id="PF07690">
    <property type="entry name" value="MFS_1"/>
    <property type="match status" value="2"/>
</dbReference>
<evidence type="ECO:0000256" key="6">
    <source>
        <dbReference type="SAM" id="Phobius"/>
    </source>
</evidence>
<feature type="transmembrane region" description="Helical" evidence="6">
    <location>
        <begin position="330"/>
        <end position="347"/>
    </location>
</feature>
<keyword evidence="9" id="KW-1185">Reference proteome</keyword>
<dbReference type="PANTHER" id="PTHR42718">
    <property type="entry name" value="MAJOR FACILITATOR SUPERFAMILY MULTIDRUG TRANSPORTER MFSC"/>
    <property type="match status" value="1"/>
</dbReference>
<accession>A0ABQ3E9Y4</accession>
<feature type="domain" description="Major facilitator superfamily (MFS) profile" evidence="7">
    <location>
        <begin position="2"/>
        <end position="444"/>
    </location>
</feature>
<dbReference type="CDD" id="cd17321">
    <property type="entry name" value="MFS_MMR_MDR_like"/>
    <property type="match status" value="1"/>
</dbReference>
<keyword evidence="2" id="KW-0813">Transport</keyword>
<dbReference type="PRINTS" id="PR01036">
    <property type="entry name" value="TCRTETB"/>
</dbReference>
<evidence type="ECO:0000256" key="1">
    <source>
        <dbReference type="ARBA" id="ARBA00004141"/>
    </source>
</evidence>
<dbReference type="EMBL" id="BMXE01000002">
    <property type="protein sequence ID" value="GHB24056.1"/>
    <property type="molecule type" value="Genomic_DNA"/>
</dbReference>
<proteinExistence type="predicted"/>
<evidence type="ECO:0000259" key="7">
    <source>
        <dbReference type="PROSITE" id="PS50850"/>
    </source>
</evidence>
<keyword evidence="5 6" id="KW-0472">Membrane</keyword>
<feature type="transmembrane region" description="Helical" evidence="6">
    <location>
        <begin position="39"/>
        <end position="60"/>
    </location>
</feature>